<protein>
    <recommendedName>
        <fullName evidence="4">BTB domain-containing protein</fullName>
    </recommendedName>
</protein>
<dbReference type="AlphaFoldDB" id="A0A835WSW4"/>
<dbReference type="OrthoDB" id="10458082at2759"/>
<sequence>MLSRADSSQPQEIDLWFDETTEVSTLSLVNRNGKATLFNPGREELTTIEGDGSARSPFRLGQSASLGYMSGNHIGLACFESGSVIIANSQNAIYSLGANDQLKQLLAPKQLPPGQLACLAGDGKGNVYACIRAPKEDAPERIFKVVATGNGAGKAPTHIASLRQHVRAACMAFHPPSSSLVIGTDNHGLVSVGVPAAAGGKSPPPVELVLEEDDASDDDGSDGSGGGASGDGDGSDDYGLGGWGGGHNDSDGGDHEPEWPGLRISGIAVDAQGFLIVADAYEQGRGWGPVGSRSLLGRVSRLQLADAKAGVLRGRETLLKGLEHQLLHHLHVLPCGFLAALAFDKLKQFEPEGACPWFWRLPLAAAPAAAKAGGASAAAPAVAPRAGGSKAADAHGHARELAGMFIGGGGGEVVELQVGSKAAGGPAIFSVHRSLLAGSWGWLASGLAKSTGALKATSEQQKALDATAPYVFGVALAYLYSRTVDFEGVAADHPAAAALTAAPAAGAKAAAASKAGVGKGGKKGAKGAGAIGGAAAVEAGSGGALELAKAVAVAAHRLQLPGLQEAAEGFIAAHVSPDNLAALLTKAAAGQHAAGSAKRRRVGK</sequence>
<evidence type="ECO:0000313" key="3">
    <source>
        <dbReference type="Proteomes" id="UP000613740"/>
    </source>
</evidence>
<feature type="compositionally biased region" description="Basic and acidic residues" evidence="1">
    <location>
        <begin position="248"/>
        <end position="258"/>
    </location>
</feature>
<keyword evidence="3" id="KW-1185">Reference proteome</keyword>
<feature type="compositionally biased region" description="Gly residues" evidence="1">
    <location>
        <begin position="222"/>
        <end position="232"/>
    </location>
</feature>
<evidence type="ECO:0008006" key="4">
    <source>
        <dbReference type="Google" id="ProtNLM"/>
    </source>
</evidence>
<evidence type="ECO:0000313" key="2">
    <source>
        <dbReference type="EMBL" id="KAG2453599.1"/>
    </source>
</evidence>
<evidence type="ECO:0000256" key="1">
    <source>
        <dbReference type="SAM" id="MobiDB-lite"/>
    </source>
</evidence>
<accession>A0A835WSW4</accession>
<dbReference type="Proteomes" id="UP000613740">
    <property type="component" value="Unassembled WGS sequence"/>
</dbReference>
<reference evidence="2" key="1">
    <citation type="journal article" date="2020" name="bioRxiv">
        <title>Comparative genomics of Chlamydomonas.</title>
        <authorList>
            <person name="Craig R.J."/>
            <person name="Hasan A.R."/>
            <person name="Ness R.W."/>
            <person name="Keightley P.D."/>
        </authorList>
    </citation>
    <scope>NUCLEOTIDE SEQUENCE</scope>
    <source>
        <strain evidence="2">CCAP 11/173</strain>
    </source>
</reference>
<feature type="region of interest" description="Disordered" evidence="1">
    <location>
        <begin position="213"/>
        <end position="261"/>
    </location>
</feature>
<name>A0A835WSW4_9CHLO</name>
<dbReference type="Gene3D" id="3.30.710.10">
    <property type="entry name" value="Potassium Channel Kv1.1, Chain A"/>
    <property type="match status" value="1"/>
</dbReference>
<proteinExistence type="predicted"/>
<dbReference type="EMBL" id="JAEHOD010000003">
    <property type="protein sequence ID" value="KAG2453599.1"/>
    <property type="molecule type" value="Genomic_DNA"/>
</dbReference>
<comment type="caution">
    <text evidence="2">The sequence shown here is derived from an EMBL/GenBank/DDBJ whole genome shotgun (WGS) entry which is preliminary data.</text>
</comment>
<dbReference type="InterPro" id="IPR011333">
    <property type="entry name" value="SKP1/BTB/POZ_sf"/>
</dbReference>
<organism evidence="2 3">
    <name type="scientific">Chlamydomonas schloesseri</name>
    <dbReference type="NCBI Taxonomy" id="2026947"/>
    <lineage>
        <taxon>Eukaryota</taxon>
        <taxon>Viridiplantae</taxon>
        <taxon>Chlorophyta</taxon>
        <taxon>core chlorophytes</taxon>
        <taxon>Chlorophyceae</taxon>
        <taxon>CS clade</taxon>
        <taxon>Chlamydomonadales</taxon>
        <taxon>Chlamydomonadaceae</taxon>
        <taxon>Chlamydomonas</taxon>
    </lineage>
</organism>
<gene>
    <name evidence="2" type="ORF">HYH02_001817</name>
</gene>